<feature type="transmembrane region" description="Helical" evidence="1">
    <location>
        <begin position="43"/>
        <end position="60"/>
    </location>
</feature>
<dbReference type="Pfam" id="PF05437">
    <property type="entry name" value="AzlD"/>
    <property type="match status" value="1"/>
</dbReference>
<sequence length="107" mass="10999">MSLILAIVVIGLATYLTRVLPFLLGRHARHLSAWMGPEGPFAALGPSLIAALAALTWTPLGARALEGEAAAPLLTALAATVAMLAWRRDAGLAVVAGVVVYAVVALF</sequence>
<name>A0A512H3B4_9PROT</name>
<accession>A0A512H3B4</accession>
<keyword evidence="1" id="KW-0472">Membrane</keyword>
<reference evidence="2 3" key="1">
    <citation type="submission" date="2019-07" db="EMBL/GenBank/DDBJ databases">
        <title>Whole genome shotgun sequence of Rhodospirillum oryzae NBRC 107573.</title>
        <authorList>
            <person name="Hosoyama A."/>
            <person name="Uohara A."/>
            <person name="Ohji S."/>
            <person name="Ichikawa N."/>
        </authorList>
    </citation>
    <scope>NUCLEOTIDE SEQUENCE [LARGE SCALE GENOMIC DNA]</scope>
    <source>
        <strain evidence="2 3">NBRC 107573</strain>
    </source>
</reference>
<dbReference type="InterPro" id="IPR008407">
    <property type="entry name" value="Brnchd-chn_aa_trnsp_AzlD"/>
</dbReference>
<dbReference type="Proteomes" id="UP000321567">
    <property type="component" value="Unassembled WGS sequence"/>
</dbReference>
<protein>
    <submittedName>
        <fullName evidence="2">Uncharacterized protein</fullName>
    </submittedName>
</protein>
<keyword evidence="3" id="KW-1185">Reference proteome</keyword>
<dbReference type="RefSeq" id="WP_147162033.1">
    <property type="nucleotide sequence ID" value="NZ_BJZO01000002.1"/>
</dbReference>
<keyword evidence="1" id="KW-1133">Transmembrane helix</keyword>
<dbReference type="AlphaFoldDB" id="A0A512H3B4"/>
<evidence type="ECO:0000256" key="1">
    <source>
        <dbReference type="SAM" id="Phobius"/>
    </source>
</evidence>
<keyword evidence="1" id="KW-0812">Transmembrane</keyword>
<proteinExistence type="predicted"/>
<comment type="caution">
    <text evidence="2">The sequence shown here is derived from an EMBL/GenBank/DDBJ whole genome shotgun (WGS) entry which is preliminary data.</text>
</comment>
<dbReference type="EMBL" id="BJZO01000002">
    <property type="protein sequence ID" value="GEO79959.1"/>
    <property type="molecule type" value="Genomic_DNA"/>
</dbReference>
<feature type="transmembrane region" description="Helical" evidence="1">
    <location>
        <begin position="90"/>
        <end position="106"/>
    </location>
</feature>
<gene>
    <name evidence="2" type="ORF">ROR02_00900</name>
</gene>
<evidence type="ECO:0000313" key="2">
    <source>
        <dbReference type="EMBL" id="GEO79959.1"/>
    </source>
</evidence>
<evidence type="ECO:0000313" key="3">
    <source>
        <dbReference type="Proteomes" id="UP000321567"/>
    </source>
</evidence>
<dbReference type="OrthoDB" id="3078300at2"/>
<organism evidence="2 3">
    <name type="scientific">Pararhodospirillum oryzae</name>
    <dbReference type="NCBI Taxonomy" id="478448"/>
    <lineage>
        <taxon>Bacteria</taxon>
        <taxon>Pseudomonadati</taxon>
        <taxon>Pseudomonadota</taxon>
        <taxon>Alphaproteobacteria</taxon>
        <taxon>Rhodospirillales</taxon>
        <taxon>Rhodospirillaceae</taxon>
        <taxon>Pararhodospirillum</taxon>
    </lineage>
</organism>